<dbReference type="OrthoDB" id="4190371at2759"/>
<sequence>MSVFFAREEASRCALEQLQRHNAHFMRALQEAAAVHRQHKCIIACQRDEISRWQTCYQASQLEQQRLRGELLKERDDHHADLTTLHQEVDRRCELESQLERARQDMLVAPKTPEPTRGHGGRNIKSEDLLP</sequence>
<comment type="caution">
    <text evidence="2">The sequence shown here is derived from an EMBL/GenBank/DDBJ whole genome shotgun (WGS) entry which is preliminary data.</text>
</comment>
<proteinExistence type="predicted"/>
<evidence type="ECO:0000256" key="1">
    <source>
        <dbReference type="SAM" id="MobiDB-lite"/>
    </source>
</evidence>
<dbReference type="EMBL" id="LGTZ01001278">
    <property type="protein sequence ID" value="OJD21791.1"/>
    <property type="molecule type" value="Genomic_DNA"/>
</dbReference>
<name>A0A1J9QZZ5_9EURO</name>
<dbReference type="Proteomes" id="UP000242791">
    <property type="component" value="Unassembled WGS sequence"/>
</dbReference>
<evidence type="ECO:0000313" key="2">
    <source>
        <dbReference type="EMBL" id="OJD21791.1"/>
    </source>
</evidence>
<keyword evidence="3" id="KW-1185">Reference proteome</keyword>
<gene>
    <name evidence="2" type="ORF">ACJ73_06864</name>
</gene>
<reference evidence="2 3" key="1">
    <citation type="submission" date="2015-08" db="EMBL/GenBank/DDBJ databases">
        <title>Emmonsia species relationships and genome sequence.</title>
        <authorList>
            <person name="Cuomo C.A."/>
            <person name="Schwartz I.S."/>
            <person name="Kenyon C."/>
            <person name="De Hoog G.S."/>
            <person name="Govender N.P."/>
            <person name="Botha A."/>
            <person name="Moreno L."/>
            <person name="De Vries M."/>
            <person name="Munoz J.F."/>
            <person name="Stielow J.B."/>
        </authorList>
    </citation>
    <scope>NUCLEOTIDE SEQUENCE [LARGE SCALE GENOMIC DNA]</scope>
    <source>
        <strain evidence="2 3">EI222</strain>
    </source>
</reference>
<accession>A0A1J9QZZ5</accession>
<dbReference type="AlphaFoldDB" id="A0A1J9QZZ5"/>
<evidence type="ECO:0000313" key="3">
    <source>
        <dbReference type="Proteomes" id="UP000242791"/>
    </source>
</evidence>
<dbReference type="VEuPathDB" id="FungiDB:ACJ73_06864"/>
<protein>
    <submittedName>
        <fullName evidence="2">Uncharacterized protein</fullName>
    </submittedName>
</protein>
<feature type="region of interest" description="Disordered" evidence="1">
    <location>
        <begin position="105"/>
        <end position="131"/>
    </location>
</feature>
<organism evidence="2 3">
    <name type="scientific">Blastomyces percursus</name>
    <dbReference type="NCBI Taxonomy" id="1658174"/>
    <lineage>
        <taxon>Eukaryota</taxon>
        <taxon>Fungi</taxon>
        <taxon>Dikarya</taxon>
        <taxon>Ascomycota</taxon>
        <taxon>Pezizomycotina</taxon>
        <taxon>Eurotiomycetes</taxon>
        <taxon>Eurotiomycetidae</taxon>
        <taxon>Onygenales</taxon>
        <taxon>Ajellomycetaceae</taxon>
        <taxon>Blastomyces</taxon>
    </lineage>
</organism>